<protein>
    <submittedName>
        <fullName evidence="2">4023_t:CDS:1</fullName>
    </submittedName>
</protein>
<dbReference type="AlphaFoldDB" id="A0A9N9C8R4"/>
<feature type="compositionally biased region" description="Basic residues" evidence="1">
    <location>
        <begin position="151"/>
        <end position="161"/>
    </location>
</feature>
<reference evidence="2" key="1">
    <citation type="submission" date="2021-06" db="EMBL/GenBank/DDBJ databases">
        <authorList>
            <person name="Kallberg Y."/>
            <person name="Tangrot J."/>
            <person name="Rosling A."/>
        </authorList>
    </citation>
    <scope>NUCLEOTIDE SEQUENCE</scope>
    <source>
        <strain evidence="2">BR232B</strain>
    </source>
</reference>
<organism evidence="2 3">
    <name type="scientific">Paraglomus brasilianum</name>
    <dbReference type="NCBI Taxonomy" id="144538"/>
    <lineage>
        <taxon>Eukaryota</taxon>
        <taxon>Fungi</taxon>
        <taxon>Fungi incertae sedis</taxon>
        <taxon>Mucoromycota</taxon>
        <taxon>Glomeromycotina</taxon>
        <taxon>Glomeromycetes</taxon>
        <taxon>Paraglomerales</taxon>
        <taxon>Paraglomeraceae</taxon>
        <taxon>Paraglomus</taxon>
    </lineage>
</organism>
<evidence type="ECO:0000313" key="2">
    <source>
        <dbReference type="EMBL" id="CAG8593183.1"/>
    </source>
</evidence>
<dbReference type="Proteomes" id="UP000789739">
    <property type="component" value="Unassembled WGS sequence"/>
</dbReference>
<gene>
    <name evidence="2" type="ORF">PBRASI_LOCUS7234</name>
</gene>
<dbReference type="EMBL" id="CAJVPI010001078">
    <property type="protein sequence ID" value="CAG8593183.1"/>
    <property type="molecule type" value="Genomic_DNA"/>
</dbReference>
<feature type="compositionally biased region" description="Basic residues" evidence="1">
    <location>
        <begin position="132"/>
        <end position="141"/>
    </location>
</feature>
<dbReference type="OrthoDB" id="10466542at2759"/>
<feature type="compositionally biased region" description="Polar residues" evidence="1">
    <location>
        <begin position="162"/>
        <end position="172"/>
    </location>
</feature>
<name>A0A9N9C8R4_9GLOM</name>
<evidence type="ECO:0000256" key="1">
    <source>
        <dbReference type="SAM" id="MobiDB-lite"/>
    </source>
</evidence>
<accession>A0A9N9C8R4</accession>
<feature type="compositionally biased region" description="Polar residues" evidence="1">
    <location>
        <begin position="122"/>
        <end position="131"/>
    </location>
</feature>
<evidence type="ECO:0000313" key="3">
    <source>
        <dbReference type="Proteomes" id="UP000789739"/>
    </source>
</evidence>
<keyword evidence="3" id="KW-1185">Reference proteome</keyword>
<feature type="region of interest" description="Disordered" evidence="1">
    <location>
        <begin position="101"/>
        <end position="176"/>
    </location>
</feature>
<comment type="caution">
    <text evidence="2">The sequence shown here is derived from an EMBL/GenBank/DDBJ whole genome shotgun (WGS) entry which is preliminary data.</text>
</comment>
<proteinExistence type="predicted"/>
<sequence length="215" mass="24084">MSRINVSEPNGTSNTTEKITTNEHKLNQMERGFLTALVKLLLHGETEQACRVATLFSRLENNPLDPLYEGIWHIQTIVKYVCAESPTKERVRSALEQLVAQHPSSNSDVAADDPVPKPEVDTGTSIENSRTNSRHPKKRPISRSETEPSKVTKKPRHRKRATSSSNPLTTIDPQLLPPNHVMHPFLNNPGLELTTEANTDYRLYDDLLVDSPYAG</sequence>